<organism evidence="2 3">
    <name type="scientific">Prorocentrum cordatum</name>
    <dbReference type="NCBI Taxonomy" id="2364126"/>
    <lineage>
        <taxon>Eukaryota</taxon>
        <taxon>Sar</taxon>
        <taxon>Alveolata</taxon>
        <taxon>Dinophyceae</taxon>
        <taxon>Prorocentrales</taxon>
        <taxon>Prorocentraceae</taxon>
        <taxon>Prorocentrum</taxon>
    </lineage>
</organism>
<feature type="region of interest" description="Disordered" evidence="1">
    <location>
        <begin position="1"/>
        <end position="90"/>
    </location>
</feature>
<protein>
    <submittedName>
        <fullName evidence="2">Uncharacterized protein</fullName>
    </submittedName>
</protein>
<keyword evidence="3" id="KW-1185">Reference proteome</keyword>
<gene>
    <name evidence="2" type="ORF">PCOR1329_LOCUS31338</name>
</gene>
<dbReference type="EMBL" id="CAUYUJ010012314">
    <property type="protein sequence ID" value="CAK0833738.1"/>
    <property type="molecule type" value="Genomic_DNA"/>
</dbReference>
<feature type="compositionally biased region" description="Basic residues" evidence="1">
    <location>
        <begin position="35"/>
        <end position="44"/>
    </location>
</feature>
<dbReference type="Proteomes" id="UP001189429">
    <property type="component" value="Unassembled WGS sequence"/>
</dbReference>
<evidence type="ECO:0000313" key="2">
    <source>
        <dbReference type="EMBL" id="CAK0833738.1"/>
    </source>
</evidence>
<evidence type="ECO:0000256" key="1">
    <source>
        <dbReference type="SAM" id="MobiDB-lite"/>
    </source>
</evidence>
<name>A0ABN9SPF4_9DINO</name>
<feature type="compositionally biased region" description="Basic and acidic residues" evidence="1">
    <location>
        <begin position="1"/>
        <end position="11"/>
    </location>
</feature>
<proteinExistence type="predicted"/>
<comment type="caution">
    <text evidence="2">The sequence shown here is derived from an EMBL/GenBank/DDBJ whole genome shotgun (WGS) entry which is preliminary data.</text>
</comment>
<evidence type="ECO:0000313" key="3">
    <source>
        <dbReference type="Proteomes" id="UP001189429"/>
    </source>
</evidence>
<sequence length="212" mass="23708">MSHDSHARQDPARGCTRQARPRGHGHQESAAPLHPRPRRPHRSTRRADEVPTARGLSSHAKALGRHCQNRELWRTLSSPNREEPWRTPAGNRVQRRSYCTAHLQPGEESSAMQAALEYVLRCCCAQSAECAERLMQNTAAHARIAKEQTDVQLGYSEPESTHLVRLCPNASASDHRTATAKVPTLNWRPGFVQPIDCPENQQNSGPSTRRPV</sequence>
<accession>A0ABN9SPF4</accession>
<reference evidence="2" key="1">
    <citation type="submission" date="2023-10" db="EMBL/GenBank/DDBJ databases">
        <authorList>
            <person name="Chen Y."/>
            <person name="Shah S."/>
            <person name="Dougan E. K."/>
            <person name="Thang M."/>
            <person name="Chan C."/>
        </authorList>
    </citation>
    <scope>NUCLEOTIDE SEQUENCE [LARGE SCALE GENOMIC DNA]</scope>
</reference>